<dbReference type="InterPro" id="IPR001375">
    <property type="entry name" value="Peptidase_S9_cat"/>
</dbReference>
<feature type="chain" id="PRO_5045101479" evidence="2">
    <location>
        <begin position="32"/>
        <end position="657"/>
    </location>
</feature>
<dbReference type="RefSeq" id="WP_378116209.1">
    <property type="nucleotide sequence ID" value="NZ_JBHRTF010000002.1"/>
</dbReference>
<dbReference type="PANTHER" id="PTHR42776">
    <property type="entry name" value="SERINE PEPTIDASE S9 FAMILY MEMBER"/>
    <property type="match status" value="1"/>
</dbReference>
<dbReference type="InterPro" id="IPR029058">
    <property type="entry name" value="AB_hydrolase_fold"/>
</dbReference>
<evidence type="ECO:0000256" key="1">
    <source>
        <dbReference type="ARBA" id="ARBA00022801"/>
    </source>
</evidence>
<dbReference type="Pfam" id="PF00326">
    <property type="entry name" value="Peptidase_S9"/>
    <property type="match status" value="1"/>
</dbReference>
<evidence type="ECO:0000256" key="2">
    <source>
        <dbReference type="SAM" id="SignalP"/>
    </source>
</evidence>
<dbReference type="EMBL" id="JBHRTF010000002">
    <property type="protein sequence ID" value="MFC3114665.1"/>
    <property type="molecule type" value="Genomic_DNA"/>
</dbReference>
<dbReference type="Gene3D" id="3.40.50.1820">
    <property type="entry name" value="alpha/beta hydrolase"/>
    <property type="match status" value="1"/>
</dbReference>
<reference evidence="5" key="1">
    <citation type="journal article" date="2019" name="Int. J. Syst. Evol. Microbiol.">
        <title>The Global Catalogue of Microorganisms (GCM) 10K type strain sequencing project: providing services to taxonomists for standard genome sequencing and annotation.</title>
        <authorList>
            <consortium name="The Broad Institute Genomics Platform"/>
            <consortium name="The Broad Institute Genome Sequencing Center for Infectious Disease"/>
            <person name="Wu L."/>
            <person name="Ma J."/>
        </authorList>
    </citation>
    <scope>NUCLEOTIDE SEQUENCE [LARGE SCALE GENOMIC DNA]</scope>
    <source>
        <strain evidence="5">KCTC 52237</strain>
    </source>
</reference>
<accession>A0ABV7FDH3</accession>
<keyword evidence="2" id="KW-0732">Signal</keyword>
<dbReference type="EC" id="3.4.-.-" evidence="4"/>
<evidence type="ECO:0000259" key="3">
    <source>
        <dbReference type="Pfam" id="PF00326"/>
    </source>
</evidence>
<gene>
    <name evidence="4" type="ORF">ACFODX_03785</name>
</gene>
<sequence length="657" mass="74552">MFLRTCFAAPLRVSVLLALIACSLTPALVHATKTQHQPLPLEVFYKDAMIEDIELSPDGTHLLALKNVGGDTVVMVIDLTTGKTFYPAKTDNEEFKFNWVSWANNDRILMSLRFDSRMQNGVKYMQTRLLATDAKKPSKMITLVKPDDDAPYGWVSQYQDNVISYLPDDPEHVLISVDRELPLHQTVYKANVYTGRLTRVKKHSGSVRSWFADRQGNVRIGEHYDDKSRKVTYKILDSATDKWIVAWEYVVLDEPDISIAGFGSNPNELYIFADHEGRQALYKVDLSKPGFPRELMLSDDSYDVSGRLIYSHAHKEVVGLYYNDGSSRSVFWNKEFQAFQGGLDKALPDTRNYIVNMSADARKYVLYTTNATNPGTYMYGDRDAKTLTHLANRYPELTEDVLIEKETRRYKARDGLELEGFLSLPKTFANKPTATIILPHGGPMSEDGKEFDMFSTFMANRGYVVFQPNFRGSSGYGHDFMMQAVGGYGLEMQDDLEDAVKYLVDEKIADSKKVCIVGASYGGYAALMGATKTPDLFQCAVSFAGMSDLVKMSNRFRYFTNKNTARKQFGEDKSQLKETSPVNMAERVKIPILLIHGDDDTSVPVEQSRVMARALKKHGKPHEYIELEEGTHYLDYLPHRQQTFEAMEKFLQTHLKI</sequence>
<dbReference type="PANTHER" id="PTHR42776:SF27">
    <property type="entry name" value="DIPEPTIDYL PEPTIDASE FAMILY MEMBER 6"/>
    <property type="match status" value="1"/>
</dbReference>
<feature type="signal peptide" evidence="2">
    <location>
        <begin position="1"/>
        <end position="31"/>
    </location>
</feature>
<feature type="domain" description="Peptidase S9 prolyl oligopeptidase catalytic" evidence="3">
    <location>
        <begin position="455"/>
        <end position="656"/>
    </location>
</feature>
<evidence type="ECO:0000313" key="4">
    <source>
        <dbReference type="EMBL" id="MFC3114665.1"/>
    </source>
</evidence>
<organism evidence="4 5">
    <name type="scientific">Cellvibrio fontiphilus</name>
    <dbReference type="NCBI Taxonomy" id="1815559"/>
    <lineage>
        <taxon>Bacteria</taxon>
        <taxon>Pseudomonadati</taxon>
        <taxon>Pseudomonadota</taxon>
        <taxon>Gammaproteobacteria</taxon>
        <taxon>Cellvibrionales</taxon>
        <taxon>Cellvibrionaceae</taxon>
        <taxon>Cellvibrio</taxon>
    </lineage>
</organism>
<comment type="caution">
    <text evidence="4">The sequence shown here is derived from an EMBL/GenBank/DDBJ whole genome shotgun (WGS) entry which is preliminary data.</text>
</comment>
<protein>
    <submittedName>
        <fullName evidence="4">Alpha/beta hydrolase family protein</fullName>
        <ecNumber evidence="4">3.4.-.-</ecNumber>
    </submittedName>
</protein>
<dbReference type="Proteomes" id="UP001595555">
    <property type="component" value="Unassembled WGS sequence"/>
</dbReference>
<proteinExistence type="predicted"/>
<dbReference type="SUPFAM" id="SSF53474">
    <property type="entry name" value="alpha/beta-Hydrolases"/>
    <property type="match status" value="1"/>
</dbReference>
<keyword evidence="5" id="KW-1185">Reference proteome</keyword>
<evidence type="ECO:0000313" key="5">
    <source>
        <dbReference type="Proteomes" id="UP001595555"/>
    </source>
</evidence>
<name>A0ABV7FDH3_9GAMM</name>
<dbReference type="SUPFAM" id="SSF82171">
    <property type="entry name" value="DPP6 N-terminal domain-like"/>
    <property type="match status" value="1"/>
</dbReference>
<keyword evidence="1 4" id="KW-0378">Hydrolase</keyword>
<dbReference type="GO" id="GO:0016787">
    <property type="term" value="F:hydrolase activity"/>
    <property type="evidence" value="ECO:0007669"/>
    <property type="project" value="UniProtKB-KW"/>
</dbReference>